<evidence type="ECO:0000313" key="4">
    <source>
        <dbReference type="Proteomes" id="UP001642409"/>
    </source>
</evidence>
<protein>
    <submittedName>
        <fullName evidence="2">MatE and transmembrane domain-containing protein</fullName>
    </submittedName>
    <submittedName>
        <fullName evidence="3">MatE_and transmembrane domain-containing protein</fullName>
    </submittedName>
</protein>
<reference evidence="3 4" key="2">
    <citation type="submission" date="2024-07" db="EMBL/GenBank/DDBJ databases">
        <authorList>
            <person name="Akdeniz Z."/>
        </authorList>
    </citation>
    <scope>NUCLEOTIDE SEQUENCE [LARGE SCALE GENOMIC DNA]</scope>
</reference>
<feature type="transmembrane region" description="Helical" evidence="1">
    <location>
        <begin position="353"/>
        <end position="380"/>
    </location>
</feature>
<keyword evidence="1" id="KW-0472">Membrane</keyword>
<gene>
    <name evidence="3" type="ORF">HINF_LOCUS11415</name>
    <name evidence="2" type="ORF">HINF_LOCUS25922</name>
</gene>
<evidence type="ECO:0000313" key="2">
    <source>
        <dbReference type="EMBL" id="CAI9938277.1"/>
    </source>
</evidence>
<feature type="transmembrane region" description="Helical" evidence="1">
    <location>
        <begin position="432"/>
        <end position="454"/>
    </location>
</feature>
<feature type="transmembrane region" description="Helical" evidence="1">
    <location>
        <begin position="114"/>
        <end position="136"/>
    </location>
</feature>
<dbReference type="EMBL" id="CATOUU010000654">
    <property type="protein sequence ID" value="CAI9938277.1"/>
    <property type="molecule type" value="Genomic_DNA"/>
</dbReference>
<keyword evidence="1" id="KW-1133">Transmembrane helix</keyword>
<name>A0AA86U543_9EUKA</name>
<dbReference type="AlphaFoldDB" id="A0AA86U543"/>
<keyword evidence="1 2" id="KW-0812">Transmembrane</keyword>
<comment type="caution">
    <text evidence="2">The sequence shown here is derived from an EMBL/GenBank/DDBJ whole genome shotgun (WGS) entry which is preliminary data.</text>
</comment>
<evidence type="ECO:0000313" key="3">
    <source>
        <dbReference type="EMBL" id="CAL5990583.1"/>
    </source>
</evidence>
<organism evidence="2">
    <name type="scientific">Hexamita inflata</name>
    <dbReference type="NCBI Taxonomy" id="28002"/>
    <lineage>
        <taxon>Eukaryota</taxon>
        <taxon>Metamonada</taxon>
        <taxon>Diplomonadida</taxon>
        <taxon>Hexamitidae</taxon>
        <taxon>Hexamitinae</taxon>
        <taxon>Hexamita</taxon>
    </lineage>
</organism>
<feature type="transmembrane region" description="Helical" evidence="1">
    <location>
        <begin position="156"/>
        <end position="175"/>
    </location>
</feature>
<feature type="transmembrane region" description="Helical" evidence="1">
    <location>
        <begin position="182"/>
        <end position="205"/>
    </location>
</feature>
<keyword evidence="4" id="KW-1185">Reference proteome</keyword>
<sequence>MKYFDNTQDSESVASGASSIITNNFQPILIEPVEAVVTQTSILPLISQFSQGLFQILQLLLAYYYINYQAAIVIALTMVVTKLMQYAMISPIYGMMKRIQERMLAEQSNAPNILYQNTYVITGMLCVTIFVFMIIFGQKIANIYTAWAGDVTYFPLIVRGLPYINAIQYAVYIMICENKGNYLSLIEISQVILHLTSLYLTIFVLNSMRIEVTLRSFAIIDIAVNAVFAIVFGWPILKSTKSKKPITRFSLSLNTFRDMLLPVLFLALKQCVVYILGNLPEYVIPVLALILNFTQTETEQKNGMFLAFAFFVTYQQISSAVSRTIHAVLLQVFMPNVQMKRYERMTQFMTSGFGIIFGVSAVVNIVLFVVCNQIVTVVFYDLKYNRADQQFIDGEYSIDSFYSIKYLAIEGIMRPIQSFVVYSSEITHNVGCYAFVVIVRYTATIGMFLIAYFTNVTKSIDYMVLAELSVDICCILPLISQIQHINNIKIKINTQEGFGMILNNSISHSKHSRKNDEDLVFDMEQIKPMPLPSINMNRQQGLLGQSTTSIEPSSQLIEDKQIRDSNNKFTNSDSDLLKFAK</sequence>
<feature type="transmembrane region" description="Helical" evidence="1">
    <location>
        <begin position="217"/>
        <end position="237"/>
    </location>
</feature>
<reference evidence="2" key="1">
    <citation type="submission" date="2023-06" db="EMBL/GenBank/DDBJ databases">
        <authorList>
            <person name="Kurt Z."/>
        </authorList>
    </citation>
    <scope>NUCLEOTIDE SEQUENCE</scope>
</reference>
<dbReference type="Proteomes" id="UP001642409">
    <property type="component" value="Unassembled WGS sequence"/>
</dbReference>
<evidence type="ECO:0000256" key="1">
    <source>
        <dbReference type="SAM" id="Phobius"/>
    </source>
</evidence>
<feature type="transmembrane region" description="Helical" evidence="1">
    <location>
        <begin position="274"/>
        <end position="293"/>
    </location>
</feature>
<accession>A0AA86U543</accession>
<proteinExistence type="predicted"/>
<dbReference type="EMBL" id="CAXDID020000025">
    <property type="protein sequence ID" value="CAL5990583.1"/>
    <property type="molecule type" value="Genomic_DNA"/>
</dbReference>